<dbReference type="Gene3D" id="2.60.40.1090">
    <property type="entry name" value="Fimbrial-type adhesion domain"/>
    <property type="match status" value="1"/>
</dbReference>
<name>A0A1H2N6Y6_9PSED</name>
<keyword evidence="1" id="KW-0732">Signal</keyword>
<dbReference type="RefSeq" id="WP_084378965.1">
    <property type="nucleotide sequence ID" value="NZ_LS483433.1"/>
</dbReference>
<dbReference type="GO" id="GO:0009289">
    <property type="term" value="C:pilus"/>
    <property type="evidence" value="ECO:0007669"/>
    <property type="project" value="InterPro"/>
</dbReference>
<dbReference type="Proteomes" id="UP000198600">
    <property type="component" value="Chromosome I"/>
</dbReference>
<keyword evidence="4" id="KW-1185">Reference proteome</keyword>
<feature type="signal peptide" evidence="1">
    <location>
        <begin position="1"/>
        <end position="21"/>
    </location>
</feature>
<evidence type="ECO:0000313" key="4">
    <source>
        <dbReference type="Proteomes" id="UP000198600"/>
    </source>
</evidence>
<dbReference type="InterPro" id="IPR036937">
    <property type="entry name" value="Adhesion_dom_fimbrial_sf"/>
</dbReference>
<sequence length="447" mass="47663">MTFIKRLISLVILLNTPLAGAVCYKVTAVGSTTTSATAQIRPGEGTAGAWAGAGDVSNGSLGLPSVINVSDPEFEPYPSLIASSVAPFTQYGSNAGYDPERVFYRCSQQDAVYEMFSTNADNVYSGWYQGGDSVGSSIGLHSAYRTAWPNVLLRLTHVATGQYFTDVWKERLLSGLDVDSRGFQLVKAKNLSAVRAELFSAPKDPTYNYYSTNTASQLYSYSQPNGYIAIKGPGLAYPTVGQTHYGNYAGWPGNWPGAVGLYGKVTLKRYPTCAVITATPNVTFPTISISELNAGGSREVPFEVYFKCQMNANFTDGVNGTALGFKVSSGSFVAAARLGLINGGVRYLVSDNYGQPGIAGGVGIRLLRDGSPINLLVNENSAQGSSPGVYGWYPVIGSATNLLTIVNGNGWFRETFKARLEKLTLGVRPTVTAGRIEATAQVVIRVQ</sequence>
<dbReference type="EMBL" id="LT629802">
    <property type="protein sequence ID" value="SDV00978.1"/>
    <property type="molecule type" value="Genomic_DNA"/>
</dbReference>
<dbReference type="AlphaFoldDB" id="A0A1H2N6Y6"/>
<evidence type="ECO:0000259" key="2">
    <source>
        <dbReference type="Pfam" id="PF00419"/>
    </source>
</evidence>
<gene>
    <name evidence="3" type="ORF">SAMN05216202_3090</name>
</gene>
<dbReference type="InterPro" id="IPR008966">
    <property type="entry name" value="Adhesion_dom_sf"/>
</dbReference>
<dbReference type="Pfam" id="PF00419">
    <property type="entry name" value="Fimbrial"/>
    <property type="match status" value="1"/>
</dbReference>
<dbReference type="GO" id="GO:0007155">
    <property type="term" value="P:cell adhesion"/>
    <property type="evidence" value="ECO:0007669"/>
    <property type="project" value="InterPro"/>
</dbReference>
<feature type="chain" id="PRO_5030027606" evidence="1">
    <location>
        <begin position="22"/>
        <end position="447"/>
    </location>
</feature>
<evidence type="ECO:0000256" key="1">
    <source>
        <dbReference type="SAM" id="SignalP"/>
    </source>
</evidence>
<dbReference type="STRING" id="46679.SAMN05216202_3090"/>
<dbReference type="OrthoDB" id="8875995at2"/>
<organism evidence="3 4">
    <name type="scientific">Pseudomonas mucidolens</name>
    <dbReference type="NCBI Taxonomy" id="46679"/>
    <lineage>
        <taxon>Bacteria</taxon>
        <taxon>Pseudomonadati</taxon>
        <taxon>Pseudomonadota</taxon>
        <taxon>Gammaproteobacteria</taxon>
        <taxon>Pseudomonadales</taxon>
        <taxon>Pseudomonadaceae</taxon>
        <taxon>Pseudomonas</taxon>
    </lineage>
</organism>
<dbReference type="PIRSF" id="PIRSF029766">
    <property type="entry name" value="UCP029766"/>
    <property type="match status" value="1"/>
</dbReference>
<dbReference type="SUPFAM" id="SSF49401">
    <property type="entry name" value="Bacterial adhesins"/>
    <property type="match status" value="1"/>
</dbReference>
<dbReference type="InterPro" id="IPR011228">
    <property type="entry name" value="UCP029766"/>
</dbReference>
<protein>
    <submittedName>
        <fullName evidence="3">Fimbrial protein</fullName>
    </submittedName>
</protein>
<dbReference type="InterPro" id="IPR000259">
    <property type="entry name" value="Adhesion_dom_fimbrial"/>
</dbReference>
<accession>A0A1H2N6Y6</accession>
<proteinExistence type="predicted"/>
<evidence type="ECO:0000313" key="3">
    <source>
        <dbReference type="EMBL" id="SDV00978.1"/>
    </source>
</evidence>
<reference evidence="4" key="1">
    <citation type="submission" date="2016-10" db="EMBL/GenBank/DDBJ databases">
        <authorList>
            <person name="Varghese N."/>
            <person name="Submissions S."/>
        </authorList>
    </citation>
    <scope>NUCLEOTIDE SEQUENCE [LARGE SCALE GENOMIC DNA]</scope>
    <source>
        <strain evidence="4">LMG 2223</strain>
    </source>
</reference>
<feature type="domain" description="Fimbrial-type adhesion" evidence="2">
    <location>
        <begin position="262"/>
        <end position="447"/>
    </location>
</feature>